<evidence type="ECO:0000256" key="13">
    <source>
        <dbReference type="SAM" id="SignalP"/>
    </source>
</evidence>
<evidence type="ECO:0000256" key="10">
    <source>
        <dbReference type="ARBA" id="ARBA00023329"/>
    </source>
</evidence>
<evidence type="ECO:0000256" key="7">
    <source>
        <dbReference type="ARBA" id="ARBA00022685"/>
    </source>
</evidence>
<dbReference type="PANTHER" id="PTHR16866:SF2">
    <property type="entry name" value="GASTRIN-RELEASING PEPTIDE"/>
    <property type="match status" value="1"/>
</dbReference>
<evidence type="ECO:0000256" key="5">
    <source>
        <dbReference type="ARBA" id="ARBA00022525"/>
    </source>
</evidence>
<evidence type="ECO:0000256" key="3">
    <source>
        <dbReference type="ARBA" id="ARBA00010012"/>
    </source>
</evidence>
<dbReference type="PANTHER" id="PTHR16866">
    <property type="entry name" value="GASTRIN-RELEASING PEPTIDE"/>
    <property type="match status" value="1"/>
</dbReference>
<feature type="chain" id="PRO_5027550922" description="Gastrin-releasing peptide" evidence="13">
    <location>
        <begin position="24"/>
        <end position="201"/>
    </location>
</feature>
<dbReference type="GO" id="GO:0007218">
    <property type="term" value="P:neuropeptide signaling pathway"/>
    <property type="evidence" value="ECO:0007669"/>
    <property type="project" value="InterPro"/>
</dbReference>
<keyword evidence="7" id="KW-0165">Cleavage on pair of basic residues</keyword>
<feature type="region of interest" description="Disordered" evidence="12">
    <location>
        <begin position="128"/>
        <end position="162"/>
    </location>
</feature>
<reference evidence="15" key="1">
    <citation type="submission" date="2025-08" db="UniProtKB">
        <authorList>
            <consortium name="RefSeq"/>
        </authorList>
    </citation>
    <scope>IDENTIFICATION</scope>
</reference>
<dbReference type="InterPro" id="IPR000874">
    <property type="entry name" value="Bombesin"/>
</dbReference>
<dbReference type="GO" id="GO:0043303">
    <property type="term" value="P:mast cell degranulation"/>
    <property type="evidence" value="ECO:0007669"/>
    <property type="project" value="UniProtKB-KW"/>
</dbReference>
<evidence type="ECO:0000256" key="11">
    <source>
        <dbReference type="ARBA" id="ARBA00033733"/>
    </source>
</evidence>
<gene>
    <name evidence="15" type="primary">Grp</name>
</gene>
<dbReference type="CTD" id="2922"/>
<dbReference type="RefSeq" id="XP_029327981.1">
    <property type="nucleotide sequence ID" value="XM_029472121.1"/>
</dbReference>
<keyword evidence="9" id="KW-0027">Amidation</keyword>
<dbReference type="GO" id="GO:0005184">
    <property type="term" value="F:neuropeptide hormone activity"/>
    <property type="evidence" value="ECO:0007669"/>
    <property type="project" value="TreeGrafter"/>
</dbReference>
<dbReference type="AlphaFoldDB" id="A0A6P7QQL7"/>
<name>A0A6P7QQL7_MUSCR</name>
<feature type="signal peptide" evidence="13">
    <location>
        <begin position="1"/>
        <end position="23"/>
    </location>
</feature>
<dbReference type="PROSITE" id="PS00257">
    <property type="entry name" value="BOMBESIN"/>
    <property type="match status" value="1"/>
</dbReference>
<protein>
    <recommendedName>
        <fullName evidence="4">Gastrin-releasing peptide</fullName>
    </recommendedName>
</protein>
<evidence type="ECO:0000256" key="12">
    <source>
        <dbReference type="SAM" id="MobiDB-lite"/>
    </source>
</evidence>
<dbReference type="GO" id="GO:0005615">
    <property type="term" value="C:extracellular space"/>
    <property type="evidence" value="ECO:0007669"/>
    <property type="project" value="TreeGrafter"/>
</dbReference>
<keyword evidence="14" id="KW-1185">Reference proteome</keyword>
<evidence type="ECO:0000313" key="15">
    <source>
        <dbReference type="RefSeq" id="XP_029327981.1"/>
    </source>
</evidence>
<proteinExistence type="inferred from homology"/>
<comment type="function">
    <text evidence="11">Induces an itch response through activation of receptors present on mast cells, triggering mast cell degranulation.</text>
</comment>
<keyword evidence="5" id="KW-0964">Secreted</keyword>
<organism evidence="14 15">
    <name type="scientific">Mus caroli</name>
    <name type="common">Ryukyu mouse</name>
    <name type="synonym">Ricefield mouse</name>
    <dbReference type="NCBI Taxonomy" id="10089"/>
    <lineage>
        <taxon>Eukaryota</taxon>
        <taxon>Metazoa</taxon>
        <taxon>Chordata</taxon>
        <taxon>Craniata</taxon>
        <taxon>Vertebrata</taxon>
        <taxon>Euteleostomi</taxon>
        <taxon>Mammalia</taxon>
        <taxon>Eutheria</taxon>
        <taxon>Euarchontoglires</taxon>
        <taxon>Glires</taxon>
        <taxon>Rodentia</taxon>
        <taxon>Myomorpha</taxon>
        <taxon>Muroidea</taxon>
        <taxon>Muridae</taxon>
        <taxon>Murinae</taxon>
        <taxon>Mus</taxon>
        <taxon>Mus</taxon>
    </lineage>
</organism>
<sequence length="201" mass="22094">MRGSELSLLLLALVLCQAPRGPAAPVSTGGGTVLAKMYPRGSHWAVGHLMGKKSTDESPSLYAADRDGLKEQLRGYVRWEEAARDLLDLLEAAGNRSHQPPQHPPLSLQPTWDPEDRSYFNDVQTAKGREGKVGRLSAPGSQGKGRNCQLKGQRQGRLPRSKTKPFKDCLLQTSTLLDHQQDFLCAICLTILLIFQPQLNS</sequence>
<dbReference type="GO" id="GO:0031410">
    <property type="term" value="C:cytoplasmic vesicle"/>
    <property type="evidence" value="ECO:0007669"/>
    <property type="project" value="UniProtKB-SubCell"/>
</dbReference>
<dbReference type="GeneID" id="110285048"/>
<evidence type="ECO:0000256" key="1">
    <source>
        <dbReference type="ARBA" id="ARBA00004263"/>
    </source>
</evidence>
<dbReference type="Proteomes" id="UP000515126">
    <property type="component" value="Chromosome 18"/>
</dbReference>
<comment type="similarity">
    <text evidence="3">Belongs to the bombesin/neuromedin-B/ranatensin family.</text>
</comment>
<evidence type="ECO:0000256" key="4">
    <source>
        <dbReference type="ARBA" id="ARBA00016270"/>
    </source>
</evidence>
<evidence type="ECO:0000256" key="9">
    <source>
        <dbReference type="ARBA" id="ARBA00022815"/>
    </source>
</evidence>
<evidence type="ECO:0000256" key="6">
    <source>
        <dbReference type="ARBA" id="ARBA00022675"/>
    </source>
</evidence>
<keyword evidence="8 13" id="KW-0732">Signal</keyword>
<keyword evidence="6" id="KW-0467">Mast cell degranulation</keyword>
<keyword evidence="10" id="KW-0968">Cytoplasmic vesicle</keyword>
<evidence type="ECO:0000256" key="2">
    <source>
        <dbReference type="ARBA" id="ARBA00004613"/>
    </source>
</evidence>
<evidence type="ECO:0000313" key="14">
    <source>
        <dbReference type="Proteomes" id="UP000515126"/>
    </source>
</evidence>
<accession>A0A6P7QQL7</accession>
<evidence type="ECO:0000256" key="8">
    <source>
        <dbReference type="ARBA" id="ARBA00022729"/>
    </source>
</evidence>
<dbReference type="Pfam" id="PF02044">
    <property type="entry name" value="Bombesin"/>
    <property type="match status" value="1"/>
</dbReference>
<comment type="subcellular location">
    <subcellularLocation>
        <location evidence="1">Cytoplasmic vesicle</location>
        <location evidence="1">Secretory vesicle lumen</location>
    </subcellularLocation>
    <subcellularLocation>
        <location evidence="2">Secreted</location>
    </subcellularLocation>
</comment>